<dbReference type="GO" id="GO:0006508">
    <property type="term" value="P:proteolysis"/>
    <property type="evidence" value="ECO:0007669"/>
    <property type="project" value="UniProtKB-KW"/>
</dbReference>
<feature type="transmembrane region" description="Helical" evidence="12">
    <location>
        <begin position="561"/>
        <end position="584"/>
    </location>
</feature>
<keyword evidence="8" id="KW-0862">Zinc</keyword>
<dbReference type="CDD" id="cd07328">
    <property type="entry name" value="M48_Ste24p_like"/>
    <property type="match status" value="1"/>
</dbReference>
<keyword evidence="5 12" id="KW-0812">Transmembrane</keyword>
<dbReference type="EMBL" id="JAQMFO010000030">
    <property type="protein sequence ID" value="MDB6373828.1"/>
    <property type="molecule type" value="Genomic_DNA"/>
</dbReference>
<evidence type="ECO:0000259" key="13">
    <source>
        <dbReference type="Pfam" id="PF01435"/>
    </source>
</evidence>
<comment type="cofactor">
    <cofactor evidence="1">
        <name>Zn(2+)</name>
        <dbReference type="ChEBI" id="CHEBI:29105"/>
    </cofactor>
</comment>
<evidence type="ECO:0000256" key="12">
    <source>
        <dbReference type="SAM" id="Phobius"/>
    </source>
</evidence>
<accession>A0AAW6BJZ8</accession>
<keyword evidence="9 12" id="KW-1133">Transmembrane helix</keyword>
<name>A0AAW6BJZ8_9GAMM</name>
<keyword evidence="4" id="KW-0645">Protease</keyword>
<feature type="domain" description="Peptidase M48" evidence="13">
    <location>
        <begin position="311"/>
        <end position="485"/>
    </location>
</feature>
<protein>
    <submittedName>
        <fullName evidence="14">M48 family metallopeptidase</fullName>
    </submittedName>
</protein>
<dbReference type="Proteomes" id="UP001212996">
    <property type="component" value="Unassembled WGS sequence"/>
</dbReference>
<organism evidence="14 15">
    <name type="scientific">Photorhabdus bodei</name>
    <dbReference type="NCBI Taxonomy" id="2029681"/>
    <lineage>
        <taxon>Bacteria</taxon>
        <taxon>Pseudomonadati</taxon>
        <taxon>Pseudomonadota</taxon>
        <taxon>Gammaproteobacteria</taxon>
        <taxon>Enterobacterales</taxon>
        <taxon>Morganellaceae</taxon>
        <taxon>Photorhabdus</taxon>
    </lineage>
</organism>
<feature type="transmembrane region" description="Helical" evidence="12">
    <location>
        <begin position="35"/>
        <end position="55"/>
    </location>
</feature>
<keyword evidence="11 12" id="KW-0472">Membrane</keyword>
<dbReference type="GO" id="GO:0046872">
    <property type="term" value="F:metal ion binding"/>
    <property type="evidence" value="ECO:0007669"/>
    <property type="project" value="UniProtKB-KW"/>
</dbReference>
<evidence type="ECO:0000313" key="15">
    <source>
        <dbReference type="Proteomes" id="UP001212996"/>
    </source>
</evidence>
<reference evidence="14" key="1">
    <citation type="submission" date="2023-01" db="EMBL/GenBank/DDBJ databases">
        <title>Genome sequencing of Photorhabdus bodei 09-20.</title>
        <authorList>
            <person name="Kalindamar S."/>
            <person name="Kumru S."/>
        </authorList>
    </citation>
    <scope>NUCLEOTIDE SEQUENCE</scope>
    <source>
        <strain evidence="14">09-20</strain>
    </source>
</reference>
<keyword evidence="6" id="KW-0479">Metal-binding</keyword>
<dbReference type="PANTHER" id="PTHR43221">
    <property type="entry name" value="PROTEASE HTPX"/>
    <property type="match status" value="1"/>
</dbReference>
<evidence type="ECO:0000256" key="10">
    <source>
        <dbReference type="ARBA" id="ARBA00023049"/>
    </source>
</evidence>
<evidence type="ECO:0000256" key="5">
    <source>
        <dbReference type="ARBA" id="ARBA00022692"/>
    </source>
</evidence>
<dbReference type="InterPro" id="IPR001915">
    <property type="entry name" value="Peptidase_M48"/>
</dbReference>
<keyword evidence="7" id="KW-0378">Hydrolase</keyword>
<evidence type="ECO:0000256" key="4">
    <source>
        <dbReference type="ARBA" id="ARBA00022670"/>
    </source>
</evidence>
<evidence type="ECO:0000256" key="9">
    <source>
        <dbReference type="ARBA" id="ARBA00022989"/>
    </source>
</evidence>
<comment type="subcellular location">
    <subcellularLocation>
        <location evidence="2">Cell membrane</location>
        <topology evidence="2">Multi-pass membrane protein</topology>
    </subcellularLocation>
</comment>
<feature type="transmembrane region" description="Helical" evidence="12">
    <location>
        <begin position="122"/>
        <end position="143"/>
    </location>
</feature>
<proteinExistence type="predicted"/>
<comment type="caution">
    <text evidence="14">The sequence shown here is derived from an EMBL/GenBank/DDBJ whole genome shotgun (WGS) entry which is preliminary data.</text>
</comment>
<evidence type="ECO:0000256" key="8">
    <source>
        <dbReference type="ARBA" id="ARBA00022833"/>
    </source>
</evidence>
<evidence type="ECO:0000256" key="6">
    <source>
        <dbReference type="ARBA" id="ARBA00022723"/>
    </source>
</evidence>
<evidence type="ECO:0000256" key="7">
    <source>
        <dbReference type="ARBA" id="ARBA00022801"/>
    </source>
</evidence>
<dbReference type="PANTHER" id="PTHR43221:SF1">
    <property type="entry name" value="PROTEASE HTPX"/>
    <property type="match status" value="1"/>
</dbReference>
<feature type="transmembrane region" description="Helical" evidence="12">
    <location>
        <begin position="166"/>
        <end position="194"/>
    </location>
</feature>
<feature type="transmembrane region" description="Helical" evidence="12">
    <location>
        <begin position="590"/>
        <end position="615"/>
    </location>
</feature>
<feature type="transmembrane region" description="Helical" evidence="12">
    <location>
        <begin position="206"/>
        <end position="226"/>
    </location>
</feature>
<evidence type="ECO:0000256" key="3">
    <source>
        <dbReference type="ARBA" id="ARBA00022475"/>
    </source>
</evidence>
<evidence type="ECO:0000256" key="1">
    <source>
        <dbReference type="ARBA" id="ARBA00001947"/>
    </source>
</evidence>
<gene>
    <name evidence="14" type="ORF">PH362_18315</name>
</gene>
<keyword evidence="10" id="KW-0482">Metalloprotease</keyword>
<evidence type="ECO:0000313" key="14">
    <source>
        <dbReference type="EMBL" id="MDB6373828.1"/>
    </source>
</evidence>
<dbReference type="Pfam" id="PF01435">
    <property type="entry name" value="Peptidase_M48"/>
    <property type="match status" value="1"/>
</dbReference>
<dbReference type="AlphaFoldDB" id="A0AAW6BJZ8"/>
<evidence type="ECO:0000256" key="11">
    <source>
        <dbReference type="ARBA" id="ARBA00023136"/>
    </source>
</evidence>
<evidence type="ECO:0000256" key="2">
    <source>
        <dbReference type="ARBA" id="ARBA00004651"/>
    </source>
</evidence>
<dbReference type="InterPro" id="IPR050083">
    <property type="entry name" value="HtpX_protease"/>
</dbReference>
<dbReference type="GO" id="GO:0005886">
    <property type="term" value="C:plasma membrane"/>
    <property type="evidence" value="ECO:0007669"/>
    <property type="project" value="UniProtKB-SubCell"/>
</dbReference>
<dbReference type="RefSeq" id="WP_271867191.1">
    <property type="nucleotide sequence ID" value="NZ_JAQMFO010000030.1"/>
</dbReference>
<sequence length="738" mass="82490">MTGVSECSQQRSNLKDDGYNVNNGTSRTYSMRNRLFLWLLILPLVLSCYGGWQYYRTSELTEALDSIKLLHAEATQLLQTDPNITMEIGDTSFTVNQILNKTDEIISSKEATFNEFQSILDLGTIGGGVLSLLLGGFAILLCMRSGNVARKSRDELLRVFDHCRRLLPFILVGQMTLIGLSIFSLISYEILWFIGNFEMRGGGAKIVAVAGVIALAILWCMIKGMAKLKHCFAMFSPSASHLAGKPVTPEEAPGLWQWINELAEQIGTAPPDNIVVGLTECFFVTSYPVCVNNEQVLEGRTLYFPLIYGALLSREESAAVIGHELGHFTGEDTTYSLHFSPIYAGMSRSIDVMISNIKDREDYYSRLVMSPSIYLGIFFIQQFDFAVNHWSRIREYAADAVGARLSSAQAISSALLRISAVSEAVNQQLSVLFEGKLKADDLLPVIIDNLRENGVPDAGQFLENELTHPTDTHPTTKSRIEALEQSIDQELLDYASRPVEAGHYDNIDDLFADAKALSVELTQNLSGEIDEYYQEQKQIWEEQAVSVPEITTLTVSSKRNLTFISTCIFMIMVGSGFFFSFIIKGTNSEHILVILFLVSAIIFLVNLPCLLFAIITYKRCKNSMIILEPTKISGPDFQISYPLRNIIDFNYTTFGSFFFKVSTLTLELADNATLPDMTSKKRLGRGKLQKKKRRLFYSFGGTLKANGKKISDEEVVEMIHNYLQAAHAQHALNQHKSD</sequence>
<dbReference type="GO" id="GO:0004222">
    <property type="term" value="F:metalloendopeptidase activity"/>
    <property type="evidence" value="ECO:0007669"/>
    <property type="project" value="InterPro"/>
</dbReference>
<keyword evidence="3" id="KW-1003">Cell membrane</keyword>